<gene>
    <name evidence="1" type="ORF">JOB18_000234</name>
</gene>
<dbReference type="Proteomes" id="UP000693946">
    <property type="component" value="Linkage Group LG8"/>
</dbReference>
<organism evidence="1 2">
    <name type="scientific">Solea senegalensis</name>
    <name type="common">Senegalese sole</name>
    <dbReference type="NCBI Taxonomy" id="28829"/>
    <lineage>
        <taxon>Eukaryota</taxon>
        <taxon>Metazoa</taxon>
        <taxon>Chordata</taxon>
        <taxon>Craniata</taxon>
        <taxon>Vertebrata</taxon>
        <taxon>Euteleostomi</taxon>
        <taxon>Actinopterygii</taxon>
        <taxon>Neopterygii</taxon>
        <taxon>Teleostei</taxon>
        <taxon>Neoteleostei</taxon>
        <taxon>Acanthomorphata</taxon>
        <taxon>Carangaria</taxon>
        <taxon>Pleuronectiformes</taxon>
        <taxon>Pleuronectoidei</taxon>
        <taxon>Soleidae</taxon>
        <taxon>Solea</taxon>
    </lineage>
</organism>
<proteinExistence type="predicted"/>
<protein>
    <submittedName>
        <fullName evidence="1">Uncharacterized protein</fullName>
    </submittedName>
</protein>
<comment type="caution">
    <text evidence="1">The sequence shown here is derived from an EMBL/GenBank/DDBJ whole genome shotgun (WGS) entry which is preliminary data.</text>
</comment>
<keyword evidence="2" id="KW-1185">Reference proteome</keyword>
<name>A0AAV6PUY0_SOLSE</name>
<dbReference type="EMBL" id="JAGKHQ010000020">
    <property type="protein sequence ID" value="KAG7478493.1"/>
    <property type="molecule type" value="Genomic_DNA"/>
</dbReference>
<evidence type="ECO:0000313" key="2">
    <source>
        <dbReference type="Proteomes" id="UP000693946"/>
    </source>
</evidence>
<reference evidence="1 2" key="1">
    <citation type="journal article" date="2021" name="Sci. Rep.">
        <title>Chromosome anchoring in Senegalese sole (Solea senegalensis) reveals sex-associated markers and genome rearrangements in flatfish.</title>
        <authorList>
            <person name="Guerrero-Cozar I."/>
            <person name="Gomez-Garrido J."/>
            <person name="Berbel C."/>
            <person name="Martinez-Blanch J.F."/>
            <person name="Alioto T."/>
            <person name="Claros M.G."/>
            <person name="Gagnaire P.A."/>
            <person name="Manchado M."/>
        </authorList>
    </citation>
    <scope>NUCLEOTIDE SEQUENCE [LARGE SCALE GENOMIC DNA]</scope>
    <source>
        <strain evidence="1">Sse05_10M</strain>
    </source>
</reference>
<sequence>MESQLNGEQESAALCNHNRSGPHSIPGCAEGQSRPPHAHAAAAAAAAAAAGVGVKMMALVLRVPWLPLFAAWNTEIGRLPRTELLPHAAQVLFSNMIWPSLRSKTGEDILMHAQNAQSDSSPTPVQLSAYTQEWTNAYAAVTSSQLVKESITGSHIETKIHPLSHYVRVRRQVTKTILKGIAASSAGVLITALSDTKADCNFGSQDMTRLPECNSVYSQGSQNVYIYQCYTSVQRLQGAESDVESTDTQVDFMFTLYTCDEMSRRLADDVREKRAR</sequence>
<accession>A0AAV6PUY0</accession>
<evidence type="ECO:0000313" key="1">
    <source>
        <dbReference type="EMBL" id="KAG7478493.1"/>
    </source>
</evidence>
<dbReference type="AlphaFoldDB" id="A0AAV6PUY0"/>